<geneLocation type="plasmid" evidence="3">
    <name>prbl16</name>
</geneLocation>
<evidence type="ECO:0000313" key="3">
    <source>
        <dbReference type="Proteomes" id="UP000077748"/>
    </source>
</evidence>
<feature type="chain" id="PRO_5008391921" evidence="1">
    <location>
        <begin position="21"/>
        <end position="148"/>
    </location>
</feature>
<evidence type="ECO:0000313" key="2">
    <source>
        <dbReference type="EMBL" id="ANI18967.1"/>
    </source>
</evidence>
<gene>
    <name evidence="2" type="ORF">A9C11_33480</name>
</gene>
<dbReference type="RefSeq" id="WP_010792692.1">
    <property type="nucleotide sequence ID" value="NZ_CP015879.1"/>
</dbReference>
<accession>A0A1A9KMY0</accession>
<evidence type="ECO:0000256" key="1">
    <source>
        <dbReference type="SAM" id="SignalP"/>
    </source>
</evidence>
<protein>
    <submittedName>
        <fullName evidence="2">Uncharacterized protein</fullName>
    </submittedName>
</protein>
<dbReference type="GeneID" id="93445042"/>
<keyword evidence="2" id="KW-0614">Plasmid</keyword>
<organism evidence="2 3">
    <name type="scientific">Pseudomonas citronellolis</name>
    <dbReference type="NCBI Taxonomy" id="53408"/>
    <lineage>
        <taxon>Bacteria</taxon>
        <taxon>Pseudomonadati</taxon>
        <taxon>Pseudomonadota</taxon>
        <taxon>Gammaproteobacteria</taxon>
        <taxon>Pseudomonadales</taxon>
        <taxon>Pseudomonadaceae</taxon>
        <taxon>Pseudomonas</taxon>
    </lineage>
</organism>
<proteinExistence type="predicted"/>
<name>A0A1A9KMY0_9PSED</name>
<dbReference type="EMBL" id="CP015879">
    <property type="protein sequence ID" value="ANI18967.1"/>
    <property type="molecule type" value="Genomic_DNA"/>
</dbReference>
<dbReference type="Proteomes" id="UP000077748">
    <property type="component" value="Plasmid pRBL16"/>
</dbReference>
<reference evidence="2 3" key="1">
    <citation type="submission" date="2016-05" db="EMBL/GenBank/DDBJ databases">
        <title>Genome Sequence of Pseudomonas citronellolis Strain SJTE-3, an Estrogens and Persistent Organic Pollutants degradation strain.</title>
        <authorList>
            <person name="Liang R."/>
        </authorList>
    </citation>
    <scope>NUCLEOTIDE SEQUENCE [LARGE SCALE GENOMIC DNA]</scope>
    <source>
        <strain evidence="2 3">SJTE-3</strain>
        <plasmid evidence="3">Plasmid prbl16</plasmid>
    </source>
</reference>
<sequence length="148" mass="15832">MNMRAAFAALLTLSPMAAGAADLLEFKNPVSSELRVEAILCKSPESLFLLYEGSTLAMKGGGQNAFQSYFQASATALEKAGECVLEKEPQKVKVTAMATLTNPLKMPAGGKVYGRFNMKGLNRDVYAMSEDLPGLTAYINKAVNTADK</sequence>
<dbReference type="AlphaFoldDB" id="A0A1A9KMY0"/>
<keyword evidence="1" id="KW-0732">Signal</keyword>
<feature type="signal peptide" evidence="1">
    <location>
        <begin position="1"/>
        <end position="20"/>
    </location>
</feature>